<dbReference type="AlphaFoldDB" id="A0A0V1EJK1"/>
<evidence type="ECO:0000313" key="2">
    <source>
        <dbReference type="Proteomes" id="UP000054632"/>
    </source>
</evidence>
<proteinExistence type="predicted"/>
<protein>
    <submittedName>
        <fullName evidence="1">Uncharacterized protein</fullName>
    </submittedName>
</protein>
<dbReference type="EMBL" id="JYDR01000030">
    <property type="protein sequence ID" value="KRY73940.1"/>
    <property type="molecule type" value="Genomic_DNA"/>
</dbReference>
<organism evidence="1 2">
    <name type="scientific">Trichinella pseudospiralis</name>
    <name type="common">Parasitic roundworm</name>
    <dbReference type="NCBI Taxonomy" id="6337"/>
    <lineage>
        <taxon>Eukaryota</taxon>
        <taxon>Metazoa</taxon>
        <taxon>Ecdysozoa</taxon>
        <taxon>Nematoda</taxon>
        <taxon>Enoplea</taxon>
        <taxon>Dorylaimia</taxon>
        <taxon>Trichinellida</taxon>
        <taxon>Trichinellidae</taxon>
        <taxon>Trichinella</taxon>
    </lineage>
</organism>
<dbReference type="Proteomes" id="UP000054632">
    <property type="component" value="Unassembled WGS sequence"/>
</dbReference>
<reference evidence="1 2" key="1">
    <citation type="submission" date="2015-01" db="EMBL/GenBank/DDBJ databases">
        <title>Evolution of Trichinella species and genotypes.</title>
        <authorList>
            <person name="Korhonen P.K."/>
            <person name="Edoardo P."/>
            <person name="Giuseppe L.R."/>
            <person name="Gasser R.B."/>
        </authorList>
    </citation>
    <scope>NUCLEOTIDE SEQUENCE [LARGE SCALE GENOMIC DNA]</scope>
    <source>
        <strain evidence="1">ISS13</strain>
    </source>
</reference>
<name>A0A0V1EJK1_TRIPS</name>
<sequence length="90" mass="10334">MTETLANVEVRQFRSWGNVECRSFQWHRKANSITSSPLLKSYNGAIKTYDTRTPIFEFHRRPIDCYALLLMSRNCCSVPTSTVDTPCIAT</sequence>
<accession>A0A0V1EJK1</accession>
<gene>
    <name evidence="1" type="ORF">T4A_8546</name>
</gene>
<evidence type="ECO:0000313" key="1">
    <source>
        <dbReference type="EMBL" id="KRY73940.1"/>
    </source>
</evidence>
<comment type="caution">
    <text evidence="1">The sequence shown here is derived from an EMBL/GenBank/DDBJ whole genome shotgun (WGS) entry which is preliminary data.</text>
</comment>